<dbReference type="Proteomes" id="UP001150062">
    <property type="component" value="Unassembled WGS sequence"/>
</dbReference>
<organism evidence="2 3">
    <name type="scientific">Anaeramoeba flamelloides</name>
    <dbReference type="NCBI Taxonomy" id="1746091"/>
    <lineage>
        <taxon>Eukaryota</taxon>
        <taxon>Metamonada</taxon>
        <taxon>Anaeramoebidae</taxon>
        <taxon>Anaeramoeba</taxon>
    </lineage>
</organism>
<dbReference type="EMBL" id="JAOAOG010000254">
    <property type="protein sequence ID" value="KAJ6235831.1"/>
    <property type="molecule type" value="Genomic_DNA"/>
</dbReference>
<feature type="compositionally biased region" description="Low complexity" evidence="1">
    <location>
        <begin position="328"/>
        <end position="347"/>
    </location>
</feature>
<feature type="compositionally biased region" description="Low complexity" evidence="1">
    <location>
        <begin position="280"/>
        <end position="289"/>
    </location>
</feature>
<evidence type="ECO:0000313" key="3">
    <source>
        <dbReference type="Proteomes" id="UP001150062"/>
    </source>
</evidence>
<feature type="compositionally biased region" description="Polar residues" evidence="1">
    <location>
        <begin position="348"/>
        <end position="373"/>
    </location>
</feature>
<accession>A0ABQ8XTF0</accession>
<feature type="compositionally biased region" description="Low complexity" evidence="1">
    <location>
        <begin position="240"/>
        <end position="252"/>
    </location>
</feature>
<feature type="region of interest" description="Disordered" evidence="1">
    <location>
        <begin position="316"/>
        <end position="426"/>
    </location>
</feature>
<name>A0ABQ8XTF0_9EUKA</name>
<sequence>MFYKDEERNEKMTQNGVIGPFHYSELALSSLCEIVGVKSRMCYDFLFYIPGYCLTFENEQVKKRWVWNWSTYYSSNSDLVAFLIHSSTFIPKKTAINPLGVLVTIRFVDTKPPSYSMKRKNGIRSRYSSKLKGSCFFAKSIEIINDRGKIPTTYWTVPQLREFIDLNCKTGNGLRNSNDNTNMGDFDGSFDTRNLVNDQCQKRRNQQNSKFIHQSKHFRITVGKNQQQEEELELEKEQQQKQQQQQQQQQQEQEQEREREKKNIYKNRDQKNYFKKKTKNNYNRNTTQNYNDHIQQIVINQTSTLKNAKILNRKRKHKAFVRLPTMKSQSSSNSSSNSDYENNFNSSYPSLQPTNISKSTRSYPNSNSISNSKSETEFHLQKGKKKKYQNFTNKKKTKKQKGRIRKAKIKRKAKQTKIKTNKPQMTSSVSLPNLIFLQQNGTDILNGKEKSKNISKNNKLGDYDDDEDDDQFYNSEPETQDDNLDTQNNFDSFLKNSKSFIKKKSTSTTNPNQQQLDHFRRKKSILLSIWEKCGSKKFLQTDFHSSNENVLDVNLFTDLTISNKKNNKNTNIQENSFSSQTVLYSLSNEPCLSYSLDYIGDFGFQNKDQTYYKFRSQVLYLETAEKRFELSFQQNGLFRFAQVLNPETYHYNSILHPINIPIENTGIIIIKVNLFWGQIKWSTNCILFGDFMLEPIKFFWCKKKQTTKSNKNKN</sequence>
<feature type="region of interest" description="Disordered" evidence="1">
    <location>
        <begin position="446"/>
        <end position="488"/>
    </location>
</feature>
<reference evidence="2" key="1">
    <citation type="submission" date="2022-08" db="EMBL/GenBank/DDBJ databases">
        <title>Novel sulfate-reducing endosymbionts in the free-living metamonad Anaeramoeba.</title>
        <authorList>
            <person name="Jerlstrom-Hultqvist J."/>
            <person name="Cepicka I."/>
            <person name="Gallot-Lavallee L."/>
            <person name="Salas-Leiva D."/>
            <person name="Curtis B.A."/>
            <person name="Zahonova K."/>
            <person name="Pipaliya S."/>
            <person name="Dacks J."/>
            <person name="Roger A.J."/>
        </authorList>
    </citation>
    <scope>NUCLEOTIDE SEQUENCE</scope>
    <source>
        <strain evidence="2">Schooner1</strain>
    </source>
</reference>
<protein>
    <submittedName>
        <fullName evidence="2">Uncharacterized protein</fullName>
    </submittedName>
</protein>
<evidence type="ECO:0000256" key="1">
    <source>
        <dbReference type="SAM" id="MobiDB-lite"/>
    </source>
</evidence>
<comment type="caution">
    <text evidence="2">The sequence shown here is derived from an EMBL/GenBank/DDBJ whole genome shotgun (WGS) entry which is preliminary data.</text>
</comment>
<feature type="compositionally biased region" description="Basic and acidic residues" evidence="1">
    <location>
        <begin position="254"/>
        <end position="272"/>
    </location>
</feature>
<proteinExistence type="predicted"/>
<feature type="compositionally biased region" description="Basic residues" evidence="1">
    <location>
        <begin position="381"/>
        <end position="420"/>
    </location>
</feature>
<evidence type="ECO:0000313" key="2">
    <source>
        <dbReference type="EMBL" id="KAJ6235831.1"/>
    </source>
</evidence>
<feature type="region of interest" description="Disordered" evidence="1">
    <location>
        <begin position="224"/>
        <end position="289"/>
    </location>
</feature>
<gene>
    <name evidence="2" type="ORF">M0813_28391</name>
</gene>
<keyword evidence="3" id="KW-1185">Reference proteome</keyword>